<evidence type="ECO:0000313" key="1">
    <source>
        <dbReference type="EMBL" id="KAJ1673043.1"/>
    </source>
</evidence>
<accession>A0ACC1HD65</accession>
<evidence type="ECO:0000313" key="2">
    <source>
        <dbReference type="Proteomes" id="UP001145114"/>
    </source>
</evidence>
<reference evidence="1" key="1">
    <citation type="submission" date="2022-06" db="EMBL/GenBank/DDBJ databases">
        <title>Phylogenomic reconstructions and comparative analyses of Kickxellomycotina fungi.</title>
        <authorList>
            <person name="Reynolds N.K."/>
            <person name="Stajich J.E."/>
            <person name="Barry K."/>
            <person name="Grigoriev I.V."/>
            <person name="Crous P."/>
            <person name="Smith M.E."/>
        </authorList>
    </citation>
    <scope>NUCLEOTIDE SEQUENCE</scope>
    <source>
        <strain evidence="1">RSA 2271</strain>
    </source>
</reference>
<dbReference type="Proteomes" id="UP001145114">
    <property type="component" value="Unassembled WGS sequence"/>
</dbReference>
<proteinExistence type="predicted"/>
<comment type="caution">
    <text evidence="1">The sequence shown here is derived from an EMBL/GenBank/DDBJ whole genome shotgun (WGS) entry which is preliminary data.</text>
</comment>
<name>A0ACC1HD65_9FUNG</name>
<sequence>MSRFFKFWIRQARARPFVTIAATEGILSIFGDLLAQTISIYKLDKALIKADPDTTGSAKDGVANSAALHQRVGGGGGSSEEKDSEVESYNLMRTARFFTYACLDAPLDVKWHHTLDKYLPFPASSKAAAKSLGQVLPRLRVIGMRVVADQLFYEPIAYMVFFTGMTFLEGGNWDDAKAKVSKAFWPTYLAGMMFWPAVQAVNFAFVPLMFRVPFASMVGIFWDTFLSWVNSKPPPQQKQMQDVATTTTATTT</sequence>
<keyword evidence="2" id="KW-1185">Reference proteome</keyword>
<protein>
    <submittedName>
        <fullName evidence="1">Uncharacterized protein</fullName>
    </submittedName>
</protein>
<gene>
    <name evidence="1" type="ORF">EV182_005998</name>
</gene>
<dbReference type="EMBL" id="JAMZIH010007470">
    <property type="protein sequence ID" value="KAJ1673043.1"/>
    <property type="molecule type" value="Genomic_DNA"/>
</dbReference>
<organism evidence="1 2">
    <name type="scientific">Spiromyces aspiralis</name>
    <dbReference type="NCBI Taxonomy" id="68401"/>
    <lineage>
        <taxon>Eukaryota</taxon>
        <taxon>Fungi</taxon>
        <taxon>Fungi incertae sedis</taxon>
        <taxon>Zoopagomycota</taxon>
        <taxon>Kickxellomycotina</taxon>
        <taxon>Kickxellomycetes</taxon>
        <taxon>Kickxellales</taxon>
        <taxon>Kickxellaceae</taxon>
        <taxon>Spiromyces</taxon>
    </lineage>
</organism>